<organism evidence="2 3">
    <name type="scientific">Aaosphaeria arxii CBS 175.79</name>
    <dbReference type="NCBI Taxonomy" id="1450172"/>
    <lineage>
        <taxon>Eukaryota</taxon>
        <taxon>Fungi</taxon>
        <taxon>Dikarya</taxon>
        <taxon>Ascomycota</taxon>
        <taxon>Pezizomycotina</taxon>
        <taxon>Dothideomycetes</taxon>
        <taxon>Pleosporomycetidae</taxon>
        <taxon>Pleosporales</taxon>
        <taxon>Pleosporales incertae sedis</taxon>
        <taxon>Aaosphaeria</taxon>
    </lineage>
</organism>
<proteinExistence type="predicted"/>
<dbReference type="AlphaFoldDB" id="A0A6A5Y4U9"/>
<gene>
    <name evidence="2" type="ORF">BU24DRAFT_459449</name>
</gene>
<name>A0A6A5Y4U9_9PLEO</name>
<dbReference type="OrthoDB" id="3797686at2759"/>
<dbReference type="Proteomes" id="UP000799778">
    <property type="component" value="Unassembled WGS sequence"/>
</dbReference>
<sequence length="240" mass="27884">MSQASGHEGVDPQFLWILPEQFEVTELAKDLVERGVSFRINAPLHLLYRIEHLLGLGTRYIAHFTDDQAYRRYGVAWRAFCKEEYGSEQKIRFSDYHRHKVIQEDLNLIGLDMHGGLLSRVEKGDSLDMTDILVLDPQKASKFFNIGIKLPSENPEYPKSLCEAATMFADLSRLIKPKMTMKEYEAAIEECKDSNEKWELERKKFRLKILDRYRKALIELAIEEQLSGMKGNKRAGLWDD</sequence>
<dbReference type="EMBL" id="ML978067">
    <property type="protein sequence ID" value="KAF2019820.1"/>
    <property type="molecule type" value="Genomic_DNA"/>
</dbReference>
<dbReference type="RefSeq" id="XP_033388159.1">
    <property type="nucleotide sequence ID" value="XM_033531728.1"/>
</dbReference>
<protein>
    <submittedName>
        <fullName evidence="2">Uncharacterized protein</fullName>
    </submittedName>
</protein>
<feature type="coiled-coil region" evidence="1">
    <location>
        <begin position="181"/>
        <end position="208"/>
    </location>
</feature>
<reference evidence="2" key="1">
    <citation type="journal article" date="2020" name="Stud. Mycol.">
        <title>101 Dothideomycetes genomes: a test case for predicting lifestyles and emergence of pathogens.</title>
        <authorList>
            <person name="Haridas S."/>
            <person name="Albert R."/>
            <person name="Binder M."/>
            <person name="Bloem J."/>
            <person name="Labutti K."/>
            <person name="Salamov A."/>
            <person name="Andreopoulos B."/>
            <person name="Baker S."/>
            <person name="Barry K."/>
            <person name="Bills G."/>
            <person name="Bluhm B."/>
            <person name="Cannon C."/>
            <person name="Castanera R."/>
            <person name="Culley D."/>
            <person name="Daum C."/>
            <person name="Ezra D."/>
            <person name="Gonzalez J."/>
            <person name="Henrissat B."/>
            <person name="Kuo A."/>
            <person name="Liang C."/>
            <person name="Lipzen A."/>
            <person name="Lutzoni F."/>
            <person name="Magnuson J."/>
            <person name="Mondo S."/>
            <person name="Nolan M."/>
            <person name="Ohm R."/>
            <person name="Pangilinan J."/>
            <person name="Park H.-J."/>
            <person name="Ramirez L."/>
            <person name="Alfaro M."/>
            <person name="Sun H."/>
            <person name="Tritt A."/>
            <person name="Yoshinaga Y."/>
            <person name="Zwiers L.-H."/>
            <person name="Turgeon B."/>
            <person name="Goodwin S."/>
            <person name="Spatafora J."/>
            <person name="Crous P."/>
            <person name="Grigoriev I."/>
        </authorList>
    </citation>
    <scope>NUCLEOTIDE SEQUENCE</scope>
    <source>
        <strain evidence="2">CBS 175.79</strain>
    </source>
</reference>
<evidence type="ECO:0000313" key="3">
    <source>
        <dbReference type="Proteomes" id="UP000799778"/>
    </source>
</evidence>
<keyword evidence="3" id="KW-1185">Reference proteome</keyword>
<keyword evidence="1" id="KW-0175">Coiled coil</keyword>
<accession>A0A6A5Y4U9</accession>
<dbReference type="GeneID" id="54289125"/>
<evidence type="ECO:0000313" key="2">
    <source>
        <dbReference type="EMBL" id="KAF2019820.1"/>
    </source>
</evidence>
<evidence type="ECO:0000256" key="1">
    <source>
        <dbReference type="SAM" id="Coils"/>
    </source>
</evidence>